<dbReference type="Proteomes" id="UP001360953">
    <property type="component" value="Unassembled WGS sequence"/>
</dbReference>
<proteinExistence type="predicted"/>
<protein>
    <submittedName>
        <fullName evidence="3">Uncharacterized protein</fullName>
    </submittedName>
</protein>
<feature type="region of interest" description="Disordered" evidence="2">
    <location>
        <begin position="302"/>
        <end position="345"/>
    </location>
</feature>
<organism evidence="3 4">
    <name type="scientific">Phyllosticta citribraziliensis</name>
    <dbReference type="NCBI Taxonomy" id="989973"/>
    <lineage>
        <taxon>Eukaryota</taxon>
        <taxon>Fungi</taxon>
        <taxon>Dikarya</taxon>
        <taxon>Ascomycota</taxon>
        <taxon>Pezizomycotina</taxon>
        <taxon>Dothideomycetes</taxon>
        <taxon>Dothideomycetes incertae sedis</taxon>
        <taxon>Botryosphaeriales</taxon>
        <taxon>Phyllostictaceae</taxon>
        <taxon>Phyllosticta</taxon>
    </lineage>
</organism>
<evidence type="ECO:0000256" key="2">
    <source>
        <dbReference type="SAM" id="MobiDB-lite"/>
    </source>
</evidence>
<name>A0ABR1LQ30_9PEZI</name>
<dbReference type="GeneID" id="92035974"/>
<evidence type="ECO:0000313" key="3">
    <source>
        <dbReference type="EMBL" id="KAK7537280.1"/>
    </source>
</evidence>
<feature type="coiled-coil region" evidence="1">
    <location>
        <begin position="375"/>
        <end position="423"/>
    </location>
</feature>
<dbReference type="RefSeq" id="XP_066655431.1">
    <property type="nucleotide sequence ID" value="XM_066803068.1"/>
</dbReference>
<evidence type="ECO:0000256" key="1">
    <source>
        <dbReference type="SAM" id="Coils"/>
    </source>
</evidence>
<keyword evidence="4" id="KW-1185">Reference proteome</keyword>
<gene>
    <name evidence="3" type="ORF">J3D65DRAFT_667952</name>
</gene>
<sequence>MAFPDRNPHHSTPTYNQLYQQYHINTTQYNPGVRFPAAPYHQPVHHTTNTVQPMPAVQQHYINTARYNPYIQAPANPNPQPLQQAANPHLTIHVDQPIPAANFNQPPNVVRICDLKPRQKIYRAKTLLCGYLGLSHTRELQSILRAHEGFFRQFQDAENRKWFPAGDIRAAGSVARWVENRLFSMFFVVHGSGSWRHRFARIRQRVGFFRQPCLQDLRVENNMMLFHEYDMHYVGQAMGVVQLMARLPHLFRNSTNIAANATGEPVFDAEDVYRAFCLLRFARIQNFRPMNDQLATPVHYAHPQAQPQSWDDAASVSDENDDMDVDGEQYGTSGEQRPMEAPPSSPLTVMGSDDGDQDMDAGATMEEEFVSRAEYERLQRSHEALQERNGLLKRLNQALETHNELLHDKVDRLEAAAREAAEREETMVAARTMVALKEGRRG</sequence>
<evidence type="ECO:0000313" key="4">
    <source>
        <dbReference type="Proteomes" id="UP001360953"/>
    </source>
</evidence>
<reference evidence="3 4" key="1">
    <citation type="submission" date="2024-04" db="EMBL/GenBank/DDBJ databases">
        <title>Phyllosticta paracitricarpa is synonymous to the EU quarantine fungus P. citricarpa based on phylogenomic analyses.</title>
        <authorList>
            <consortium name="Lawrence Berkeley National Laboratory"/>
            <person name="Van ingen-buijs V.A."/>
            <person name="Van westerhoven A.C."/>
            <person name="Haridas S."/>
            <person name="Skiadas P."/>
            <person name="Martin F."/>
            <person name="Groenewald J.Z."/>
            <person name="Crous P.W."/>
            <person name="Seidl M.F."/>
        </authorList>
    </citation>
    <scope>NUCLEOTIDE SEQUENCE [LARGE SCALE GENOMIC DNA]</scope>
    <source>
        <strain evidence="3 4">CPC 17464</strain>
    </source>
</reference>
<accession>A0ABR1LQ30</accession>
<feature type="compositionally biased region" description="Acidic residues" evidence="2">
    <location>
        <begin position="318"/>
        <end position="327"/>
    </location>
</feature>
<dbReference type="EMBL" id="JBBPEH010000006">
    <property type="protein sequence ID" value="KAK7537280.1"/>
    <property type="molecule type" value="Genomic_DNA"/>
</dbReference>
<keyword evidence="1" id="KW-0175">Coiled coil</keyword>
<comment type="caution">
    <text evidence="3">The sequence shown here is derived from an EMBL/GenBank/DDBJ whole genome shotgun (WGS) entry which is preliminary data.</text>
</comment>